<protein>
    <submittedName>
        <fullName evidence="2">Uncharacterized protein</fullName>
    </submittedName>
</protein>
<reference evidence="2" key="1">
    <citation type="thesis" date="2021" institute="BYU ScholarsArchive" country="Provo, UT, USA">
        <title>Applications of and Algorithms for Genome Assembly and Genomic Analyses with an Emphasis on Marine Teleosts.</title>
        <authorList>
            <person name="Pickett B.D."/>
        </authorList>
    </citation>
    <scope>NUCLEOTIDE SEQUENCE</scope>
    <source>
        <strain evidence="2">HI-2016</strain>
    </source>
</reference>
<evidence type="ECO:0000256" key="1">
    <source>
        <dbReference type="SAM" id="MobiDB-lite"/>
    </source>
</evidence>
<feature type="region of interest" description="Disordered" evidence="1">
    <location>
        <begin position="46"/>
        <end position="82"/>
    </location>
</feature>
<sequence>MVHGGGDALSGALSLTFLKGRVSSGVLSLSHPAEALHLYVKEEEIEIDSSDGVISEPSTKDPSSSEEEDDSSDDDDGGDDDD</sequence>
<feature type="compositionally biased region" description="Acidic residues" evidence="1">
    <location>
        <begin position="64"/>
        <end position="82"/>
    </location>
</feature>
<dbReference type="AlphaFoldDB" id="A0A8T2MMI3"/>
<dbReference type="OrthoDB" id="8916449at2759"/>
<keyword evidence="3" id="KW-1185">Reference proteome</keyword>
<name>A0A8T2MMI3_9TELE</name>
<proteinExistence type="predicted"/>
<evidence type="ECO:0000313" key="2">
    <source>
        <dbReference type="EMBL" id="KAG9329394.1"/>
    </source>
</evidence>
<dbReference type="Proteomes" id="UP000824540">
    <property type="component" value="Unassembled WGS sequence"/>
</dbReference>
<organism evidence="2 3">
    <name type="scientific">Albula glossodonta</name>
    <name type="common">roundjaw bonefish</name>
    <dbReference type="NCBI Taxonomy" id="121402"/>
    <lineage>
        <taxon>Eukaryota</taxon>
        <taxon>Metazoa</taxon>
        <taxon>Chordata</taxon>
        <taxon>Craniata</taxon>
        <taxon>Vertebrata</taxon>
        <taxon>Euteleostomi</taxon>
        <taxon>Actinopterygii</taxon>
        <taxon>Neopterygii</taxon>
        <taxon>Teleostei</taxon>
        <taxon>Albuliformes</taxon>
        <taxon>Albulidae</taxon>
        <taxon>Albula</taxon>
    </lineage>
</organism>
<evidence type="ECO:0000313" key="3">
    <source>
        <dbReference type="Proteomes" id="UP000824540"/>
    </source>
</evidence>
<gene>
    <name evidence="2" type="ORF">JZ751_005419</name>
</gene>
<accession>A0A8T2MMI3</accession>
<comment type="caution">
    <text evidence="2">The sequence shown here is derived from an EMBL/GenBank/DDBJ whole genome shotgun (WGS) entry which is preliminary data.</text>
</comment>
<dbReference type="EMBL" id="JAFBMS010001234">
    <property type="protein sequence ID" value="KAG9329394.1"/>
    <property type="molecule type" value="Genomic_DNA"/>
</dbReference>